<dbReference type="GO" id="GO:0005737">
    <property type="term" value="C:cytoplasm"/>
    <property type="evidence" value="ECO:0007669"/>
    <property type="project" value="TreeGrafter"/>
</dbReference>
<reference evidence="2 3" key="1">
    <citation type="submission" date="2016-10" db="EMBL/GenBank/DDBJ databases">
        <authorList>
            <person name="de Groot N.N."/>
        </authorList>
    </citation>
    <scope>NUCLEOTIDE SEQUENCE [LARGE SCALE GENOMIC DNA]</scope>
    <source>
        <strain evidence="2 3">CGMCC 1.7727</strain>
    </source>
</reference>
<gene>
    <name evidence="2" type="ORF">SAMN04487944_12243</name>
</gene>
<sequence>MKIEDIYGDLPTLETDRLILRKVTMEDVEDMYIYGSDEEVSKYVTWDTHQSLKDTKGFVQFILNQYETGQVAPWGIEYKENRKFIGTIDFITWEPEHNRAEIGYVISKQYWGKGLTAEAAREIIRFGFNSMDLIRIQARCVSENTGSKRVMEKAGMSLEGIMRKGMVIKGKHRDIKLYSIIKGE</sequence>
<dbReference type="OrthoDB" id="9785602at2"/>
<evidence type="ECO:0000259" key="1">
    <source>
        <dbReference type="PROSITE" id="PS51186"/>
    </source>
</evidence>
<dbReference type="InterPro" id="IPR000182">
    <property type="entry name" value="GNAT_dom"/>
</dbReference>
<organism evidence="2 3">
    <name type="scientific">Gracilibacillus ureilyticus</name>
    <dbReference type="NCBI Taxonomy" id="531814"/>
    <lineage>
        <taxon>Bacteria</taxon>
        <taxon>Bacillati</taxon>
        <taxon>Bacillota</taxon>
        <taxon>Bacilli</taxon>
        <taxon>Bacillales</taxon>
        <taxon>Bacillaceae</taxon>
        <taxon>Gracilibacillus</taxon>
    </lineage>
</organism>
<dbReference type="PANTHER" id="PTHR43792:SF9">
    <property type="entry name" value="RIBOSOMAL-PROTEIN-ALANINE ACETYLTRANSFERASE"/>
    <property type="match status" value="1"/>
</dbReference>
<keyword evidence="2" id="KW-0808">Transferase</keyword>
<dbReference type="Gene3D" id="3.40.630.30">
    <property type="match status" value="1"/>
</dbReference>
<dbReference type="EMBL" id="FOGL01000022">
    <property type="protein sequence ID" value="SES18291.1"/>
    <property type="molecule type" value="Genomic_DNA"/>
</dbReference>
<dbReference type="PROSITE" id="PS51186">
    <property type="entry name" value="GNAT"/>
    <property type="match status" value="1"/>
</dbReference>
<accession>A0A1H9V9T5</accession>
<keyword evidence="3" id="KW-1185">Reference proteome</keyword>
<feature type="domain" description="N-acetyltransferase" evidence="1">
    <location>
        <begin position="18"/>
        <end position="174"/>
    </location>
</feature>
<evidence type="ECO:0000313" key="3">
    <source>
        <dbReference type="Proteomes" id="UP000199687"/>
    </source>
</evidence>
<dbReference type="Proteomes" id="UP000199687">
    <property type="component" value="Unassembled WGS sequence"/>
</dbReference>
<dbReference type="GO" id="GO:0008999">
    <property type="term" value="F:protein-N-terminal-alanine acetyltransferase activity"/>
    <property type="evidence" value="ECO:0007669"/>
    <property type="project" value="TreeGrafter"/>
</dbReference>
<dbReference type="InterPro" id="IPR051531">
    <property type="entry name" value="N-acetyltransferase"/>
</dbReference>
<dbReference type="InterPro" id="IPR016181">
    <property type="entry name" value="Acyl_CoA_acyltransferase"/>
</dbReference>
<evidence type="ECO:0000313" key="2">
    <source>
        <dbReference type="EMBL" id="SES18291.1"/>
    </source>
</evidence>
<dbReference type="STRING" id="531814.SAMN04487944_12243"/>
<protein>
    <submittedName>
        <fullName evidence="2">Ribosomal-protein-alanine N-acetyltransferase</fullName>
    </submittedName>
</protein>
<name>A0A1H9V9T5_9BACI</name>
<dbReference type="Pfam" id="PF13302">
    <property type="entry name" value="Acetyltransf_3"/>
    <property type="match status" value="1"/>
</dbReference>
<dbReference type="RefSeq" id="WP_089743535.1">
    <property type="nucleotide sequence ID" value="NZ_FOGL01000022.1"/>
</dbReference>
<proteinExistence type="predicted"/>
<dbReference type="PANTHER" id="PTHR43792">
    <property type="entry name" value="GNAT FAMILY, PUTATIVE (AFU_ORTHOLOGUE AFUA_3G00765)-RELATED-RELATED"/>
    <property type="match status" value="1"/>
</dbReference>
<dbReference type="SUPFAM" id="SSF55729">
    <property type="entry name" value="Acyl-CoA N-acyltransferases (Nat)"/>
    <property type="match status" value="1"/>
</dbReference>
<dbReference type="AlphaFoldDB" id="A0A1H9V9T5"/>